<dbReference type="EMBL" id="MLYV02001348">
    <property type="protein sequence ID" value="PSR70572.1"/>
    <property type="molecule type" value="Genomic_DNA"/>
</dbReference>
<proteinExistence type="predicted"/>
<dbReference type="Proteomes" id="UP000186601">
    <property type="component" value="Unassembled WGS sequence"/>
</dbReference>
<dbReference type="InterPro" id="IPR010816">
    <property type="entry name" value="Het-C"/>
</dbReference>
<dbReference type="InterPro" id="IPR052577">
    <property type="entry name" value="VWA7"/>
</dbReference>
<evidence type="ECO:0000313" key="3">
    <source>
        <dbReference type="Proteomes" id="UP000186601"/>
    </source>
</evidence>
<reference evidence="2 3" key="1">
    <citation type="submission" date="2018-02" db="EMBL/GenBank/DDBJ databases">
        <title>Genome sequence of the basidiomycete white-rot fungus Phlebia centrifuga.</title>
        <authorList>
            <person name="Granchi Z."/>
            <person name="Peng M."/>
            <person name="de Vries R.P."/>
            <person name="Hilden K."/>
            <person name="Makela M.R."/>
            <person name="Grigoriev I."/>
            <person name="Riley R."/>
        </authorList>
    </citation>
    <scope>NUCLEOTIDE SEQUENCE [LARGE SCALE GENOMIC DNA]</scope>
    <source>
        <strain evidence="2 3">FBCC195</strain>
    </source>
</reference>
<comment type="caution">
    <text evidence="2">The sequence shown here is derived from an EMBL/GenBank/DDBJ whole genome shotgun (WGS) entry which is preliminary data.</text>
</comment>
<dbReference type="PANTHER" id="PTHR14905">
    <property type="entry name" value="NG37"/>
    <property type="match status" value="1"/>
</dbReference>
<feature type="compositionally biased region" description="Basic and acidic residues" evidence="1">
    <location>
        <begin position="126"/>
        <end position="135"/>
    </location>
</feature>
<organism evidence="2 3">
    <name type="scientific">Hermanssonia centrifuga</name>
    <dbReference type="NCBI Taxonomy" id="98765"/>
    <lineage>
        <taxon>Eukaryota</taxon>
        <taxon>Fungi</taxon>
        <taxon>Dikarya</taxon>
        <taxon>Basidiomycota</taxon>
        <taxon>Agaricomycotina</taxon>
        <taxon>Agaricomycetes</taxon>
        <taxon>Polyporales</taxon>
        <taxon>Meruliaceae</taxon>
        <taxon>Hermanssonia</taxon>
    </lineage>
</organism>
<dbReference type="OrthoDB" id="2506204at2759"/>
<dbReference type="STRING" id="98765.A0A2R6NEW7"/>
<dbReference type="PANTHER" id="PTHR14905:SF7">
    <property type="entry name" value="VON WILLEBRAND FACTOR A DOMAIN-CONTAINING PROTEIN 7"/>
    <property type="match status" value="1"/>
</dbReference>
<evidence type="ECO:0000313" key="2">
    <source>
        <dbReference type="EMBL" id="PSR70572.1"/>
    </source>
</evidence>
<gene>
    <name evidence="2" type="ORF">PHLCEN_2v13543</name>
</gene>
<dbReference type="Pfam" id="PF07217">
    <property type="entry name" value="Het-C"/>
    <property type="match status" value="1"/>
</dbReference>
<dbReference type="AlphaFoldDB" id="A0A2R6NEW7"/>
<keyword evidence="3" id="KW-1185">Reference proteome</keyword>
<protein>
    <submittedName>
        <fullName evidence="2">Uncharacterized protein</fullName>
    </submittedName>
</protein>
<name>A0A2R6NEW7_9APHY</name>
<sequence>MEGRAFRHGDIEDTLADLAKKVGGGFALGALLGKGTKFAGLDVKRVYFGNWLRDYSQAVDVAGLQKLPLQTIINLCMALGFLAHGYATNEFEVTEERLGVYLPTEHIDNPKGYPDDARKYNPKLRPPVDPRELEIDPRTGMKNYIANENGSWDTSKGLVRRTLEHCIHMGRQHRANGRKQDEYEAYRLLGQAASVTDLNSELEKARAKSGPMSRGGSPSDTLRNLFFNLPGGGGSEMAREMDSIERIRAEPMQGGKSPEQMSPQEIHAVLWQVLSFRDSGA</sequence>
<feature type="region of interest" description="Disordered" evidence="1">
    <location>
        <begin position="111"/>
        <end position="135"/>
    </location>
</feature>
<accession>A0A2R6NEW7</accession>
<evidence type="ECO:0000256" key="1">
    <source>
        <dbReference type="SAM" id="MobiDB-lite"/>
    </source>
</evidence>